<comment type="caution">
    <text evidence="1">The sequence shown here is derived from an EMBL/GenBank/DDBJ whole genome shotgun (WGS) entry which is preliminary data.</text>
</comment>
<evidence type="ECO:0000313" key="2">
    <source>
        <dbReference type="Proteomes" id="UP001501787"/>
    </source>
</evidence>
<evidence type="ECO:0000313" key="1">
    <source>
        <dbReference type="EMBL" id="GAA0320019.1"/>
    </source>
</evidence>
<gene>
    <name evidence="1" type="ORF">GCM10009129_17140</name>
</gene>
<protein>
    <submittedName>
        <fullName evidence="1">Uncharacterized protein</fullName>
    </submittedName>
</protein>
<accession>A0ABP3FN18</accession>
<dbReference type="Proteomes" id="UP001501787">
    <property type="component" value="Unassembled WGS sequence"/>
</dbReference>
<name>A0ABP3FN18_9GAMM</name>
<proteinExistence type="predicted"/>
<reference evidence="2" key="1">
    <citation type="journal article" date="2019" name="Int. J. Syst. Evol. Microbiol.">
        <title>The Global Catalogue of Microorganisms (GCM) 10K type strain sequencing project: providing services to taxonomists for standard genome sequencing and annotation.</title>
        <authorList>
            <consortium name="The Broad Institute Genomics Platform"/>
            <consortium name="The Broad Institute Genome Sequencing Center for Infectious Disease"/>
            <person name="Wu L."/>
            <person name="Ma J."/>
        </authorList>
    </citation>
    <scope>NUCLEOTIDE SEQUENCE [LARGE SCALE GENOMIC DNA]</scope>
    <source>
        <strain evidence="2">JCM 16343</strain>
    </source>
</reference>
<organism evidence="1 2">
    <name type="scientific">Psychrobacter aestuarii</name>
    <dbReference type="NCBI Taxonomy" id="556327"/>
    <lineage>
        <taxon>Bacteria</taxon>
        <taxon>Pseudomonadati</taxon>
        <taxon>Pseudomonadota</taxon>
        <taxon>Gammaproteobacteria</taxon>
        <taxon>Moraxellales</taxon>
        <taxon>Moraxellaceae</taxon>
        <taxon>Psychrobacter</taxon>
    </lineage>
</organism>
<dbReference type="Pfam" id="PF22300">
    <property type="entry name" value="NGO_1070-like"/>
    <property type="match status" value="1"/>
</dbReference>
<dbReference type="RefSeq" id="WP_201505296.1">
    <property type="nucleotide sequence ID" value="NZ_BAAAFR010000005.1"/>
</dbReference>
<dbReference type="InterPro" id="IPR054454">
    <property type="entry name" value="NGO_1070-like"/>
</dbReference>
<keyword evidence="2" id="KW-1185">Reference proteome</keyword>
<dbReference type="EMBL" id="BAAAFR010000005">
    <property type="protein sequence ID" value="GAA0320019.1"/>
    <property type="molecule type" value="Genomic_DNA"/>
</dbReference>
<sequence>MKDITTFNDCGLQEIQFINFGKDLLVKFNSSYNGEHIGSLLCRDIILFKYSDPYRQYIDASLSEIDKGFFASFIGCVIIEKVSDYYKIELEPIEENITIHCLEYKVI</sequence>